<dbReference type="Proteomes" id="UP001362999">
    <property type="component" value="Unassembled WGS sequence"/>
</dbReference>
<dbReference type="AlphaFoldDB" id="A0AAW0B6U0"/>
<keyword evidence="3" id="KW-1185">Reference proteome</keyword>
<proteinExistence type="predicted"/>
<dbReference type="Pfam" id="PF13847">
    <property type="entry name" value="Methyltransf_31"/>
    <property type="match status" value="1"/>
</dbReference>
<comment type="caution">
    <text evidence="2">The sequence shown here is derived from an EMBL/GenBank/DDBJ whole genome shotgun (WGS) entry which is preliminary data.</text>
</comment>
<reference evidence="2 3" key="1">
    <citation type="journal article" date="2024" name="J Genomics">
        <title>Draft genome sequencing and assembly of Favolaschia claudopus CIRM-BRFM 2984 isolated from oak limbs.</title>
        <authorList>
            <person name="Navarro D."/>
            <person name="Drula E."/>
            <person name="Chaduli D."/>
            <person name="Cazenave R."/>
            <person name="Ahrendt S."/>
            <person name="Wang J."/>
            <person name="Lipzen A."/>
            <person name="Daum C."/>
            <person name="Barry K."/>
            <person name="Grigoriev I.V."/>
            <person name="Favel A."/>
            <person name="Rosso M.N."/>
            <person name="Martin F."/>
        </authorList>
    </citation>
    <scope>NUCLEOTIDE SEQUENCE [LARGE SCALE GENOMIC DNA]</scope>
    <source>
        <strain evidence="2 3">CIRM-BRFM 2984</strain>
    </source>
</reference>
<evidence type="ECO:0000313" key="2">
    <source>
        <dbReference type="EMBL" id="KAK7021209.1"/>
    </source>
</evidence>
<evidence type="ECO:0000259" key="1">
    <source>
        <dbReference type="Pfam" id="PF13847"/>
    </source>
</evidence>
<accession>A0AAW0B6U0</accession>
<organism evidence="2 3">
    <name type="scientific">Favolaschia claudopus</name>
    <dbReference type="NCBI Taxonomy" id="2862362"/>
    <lineage>
        <taxon>Eukaryota</taxon>
        <taxon>Fungi</taxon>
        <taxon>Dikarya</taxon>
        <taxon>Basidiomycota</taxon>
        <taxon>Agaricomycotina</taxon>
        <taxon>Agaricomycetes</taxon>
        <taxon>Agaricomycetidae</taxon>
        <taxon>Agaricales</taxon>
        <taxon>Marasmiineae</taxon>
        <taxon>Mycenaceae</taxon>
        <taxon>Favolaschia</taxon>
    </lineage>
</organism>
<dbReference type="EMBL" id="JAWWNJ010000039">
    <property type="protein sequence ID" value="KAK7021209.1"/>
    <property type="molecule type" value="Genomic_DNA"/>
</dbReference>
<dbReference type="InterPro" id="IPR029063">
    <property type="entry name" value="SAM-dependent_MTases_sf"/>
</dbReference>
<dbReference type="InterPro" id="IPR025714">
    <property type="entry name" value="Methyltranfer_dom"/>
</dbReference>
<dbReference type="PANTHER" id="PTHR43861:SF1">
    <property type="entry name" value="TRANS-ACONITATE 2-METHYLTRANSFERASE"/>
    <property type="match status" value="1"/>
</dbReference>
<feature type="domain" description="Methyltransferase" evidence="1">
    <location>
        <begin position="49"/>
        <end position="160"/>
    </location>
</feature>
<sequence>MTANPSDAPGEEYACDKQGWSASLYNKSAAFVYSPAFTAPVLDLLDAQPGDKIIDLGCGSGQVTAIIEKIVKQAPGGLVVAVDYSESMIAKAKEAGLEHTFVSDIQNLDIPMSTFNKNDPNFKFDKVFSNATFHWCKRDPSGVLESVKKILKPGGILAVEMGGAMNCIGIRSALHRAIGRDPLSIDPWFFPSVEEYTKLLTGASFEPLEIILTPRITPLADGVRGWLEVFARKSILADFPDDEATNIIDEVEDVLRVDCQDREGNWSMVYTRLRFRAVLKN</sequence>
<dbReference type="PANTHER" id="PTHR43861">
    <property type="entry name" value="TRANS-ACONITATE 2-METHYLTRANSFERASE-RELATED"/>
    <property type="match status" value="1"/>
</dbReference>
<evidence type="ECO:0000313" key="3">
    <source>
        <dbReference type="Proteomes" id="UP001362999"/>
    </source>
</evidence>
<protein>
    <submittedName>
        <fullName evidence="2">Methyltranfer-dom domain-containing protein</fullName>
    </submittedName>
</protein>
<dbReference type="SUPFAM" id="SSF53335">
    <property type="entry name" value="S-adenosyl-L-methionine-dependent methyltransferases"/>
    <property type="match status" value="1"/>
</dbReference>
<name>A0AAW0B6U0_9AGAR</name>
<gene>
    <name evidence="2" type="ORF">R3P38DRAFT_2965592</name>
</gene>
<dbReference type="Gene3D" id="3.40.50.150">
    <property type="entry name" value="Vaccinia Virus protein VP39"/>
    <property type="match status" value="1"/>
</dbReference>
<dbReference type="CDD" id="cd02440">
    <property type="entry name" value="AdoMet_MTases"/>
    <property type="match status" value="1"/>
</dbReference>